<sequence length="244" mass="27447">MEENPEPLENEGIIKRYTSEPGPQPISSGDADLIGAITEHIERHLGPVEQVFHEIVSPTVHVDIHWVAPSRERPWHILVTSGMSERPMNAPEGMEGFRYAELLVSLPATWPLTVEAFEDEANYWPLRWLKILARFAHEYDTWLSFGHTMPNGNPPEPFAPSTQLCGMMLVPPAQAPDFFELDAGGGRTIHFWSLLPLHGDEVDLKLREGADALLDRFDKAGVGEVINPARPSVVPRGRWWRPGR</sequence>
<dbReference type="EMBL" id="JACHIA010000002">
    <property type="protein sequence ID" value="MBB6069478.1"/>
    <property type="molecule type" value="Genomic_DNA"/>
</dbReference>
<dbReference type="Pfam" id="PF05076">
    <property type="entry name" value="SUFU"/>
    <property type="match status" value="1"/>
</dbReference>
<feature type="domain" description="Suppressor of fused-like" evidence="1">
    <location>
        <begin position="59"/>
        <end position="231"/>
    </location>
</feature>
<organism evidence="2 3">
    <name type="scientific">Longimicrobium terrae</name>
    <dbReference type="NCBI Taxonomy" id="1639882"/>
    <lineage>
        <taxon>Bacteria</taxon>
        <taxon>Pseudomonadati</taxon>
        <taxon>Gemmatimonadota</taxon>
        <taxon>Longimicrobiia</taxon>
        <taxon>Longimicrobiales</taxon>
        <taxon>Longimicrobiaceae</taxon>
        <taxon>Longimicrobium</taxon>
    </lineage>
</organism>
<dbReference type="Proteomes" id="UP000582837">
    <property type="component" value="Unassembled WGS sequence"/>
</dbReference>
<keyword evidence="3" id="KW-1185">Reference proteome</keyword>
<gene>
    <name evidence="2" type="ORF">HNQ61_001093</name>
</gene>
<accession>A0A841GV58</accession>
<dbReference type="InterPro" id="IPR020941">
    <property type="entry name" value="SUFU-like_domain"/>
</dbReference>
<dbReference type="AlphaFoldDB" id="A0A841GV58"/>
<evidence type="ECO:0000259" key="1">
    <source>
        <dbReference type="Pfam" id="PF05076"/>
    </source>
</evidence>
<name>A0A841GV58_9BACT</name>
<evidence type="ECO:0000313" key="2">
    <source>
        <dbReference type="EMBL" id="MBB6069478.1"/>
    </source>
</evidence>
<dbReference type="RefSeq" id="WP_183685532.1">
    <property type="nucleotide sequence ID" value="NZ_JABDTL010000002.1"/>
</dbReference>
<reference evidence="2 3" key="1">
    <citation type="submission" date="2020-08" db="EMBL/GenBank/DDBJ databases">
        <title>Genomic Encyclopedia of Type Strains, Phase IV (KMG-IV): sequencing the most valuable type-strain genomes for metagenomic binning, comparative biology and taxonomic classification.</title>
        <authorList>
            <person name="Goeker M."/>
        </authorList>
    </citation>
    <scope>NUCLEOTIDE SEQUENCE [LARGE SCALE GENOMIC DNA]</scope>
    <source>
        <strain evidence="2 3">DSM 29007</strain>
    </source>
</reference>
<protein>
    <recommendedName>
        <fullName evidence="1">Suppressor of fused-like domain-containing protein</fullName>
    </recommendedName>
</protein>
<comment type="caution">
    <text evidence="2">The sequence shown here is derived from an EMBL/GenBank/DDBJ whole genome shotgun (WGS) entry which is preliminary data.</text>
</comment>
<dbReference type="InterPro" id="IPR037181">
    <property type="entry name" value="SUFU_N"/>
</dbReference>
<proteinExistence type="predicted"/>
<evidence type="ECO:0000313" key="3">
    <source>
        <dbReference type="Proteomes" id="UP000582837"/>
    </source>
</evidence>
<dbReference type="SUPFAM" id="SSF103359">
    <property type="entry name" value="Suppressor of Fused, N-terminal domain"/>
    <property type="match status" value="1"/>
</dbReference>